<dbReference type="InterPro" id="IPR016181">
    <property type="entry name" value="Acyl_CoA_acyltransferase"/>
</dbReference>
<dbReference type="SUPFAM" id="SSF55729">
    <property type="entry name" value="Acyl-CoA N-acyltransferases (Nat)"/>
    <property type="match status" value="1"/>
</dbReference>
<reference evidence="4 5" key="1">
    <citation type="submission" date="2017-01" db="EMBL/GenBank/DDBJ databases">
        <title>Complete genome sequence of esterase-producing bacterium Croceicoccus marinus E4A9.</title>
        <authorList>
            <person name="Wu Y.-H."/>
            <person name="Cheng H."/>
            <person name="Xu L."/>
            <person name="Huo Y.-Y."/>
            <person name="Wang C.-S."/>
            <person name="Xu X.-W."/>
        </authorList>
    </citation>
    <scope>NUCLEOTIDE SEQUENCE [LARGE SCALE GENOMIC DNA]</scope>
    <source>
        <strain evidence="4 5">E4A9</strain>
    </source>
</reference>
<feature type="domain" description="N-acetyltransferase" evidence="3">
    <location>
        <begin position="7"/>
        <end position="170"/>
    </location>
</feature>
<evidence type="ECO:0000313" key="4">
    <source>
        <dbReference type="EMBL" id="ARU15574.1"/>
    </source>
</evidence>
<evidence type="ECO:0000256" key="2">
    <source>
        <dbReference type="ARBA" id="ARBA00023315"/>
    </source>
</evidence>
<keyword evidence="1 4" id="KW-0808">Transferase</keyword>
<dbReference type="InterPro" id="IPR000182">
    <property type="entry name" value="GNAT_dom"/>
</dbReference>
<dbReference type="Gene3D" id="3.40.630.30">
    <property type="match status" value="1"/>
</dbReference>
<dbReference type="RefSeq" id="WP_066843292.1">
    <property type="nucleotide sequence ID" value="NZ_CP019602.1"/>
</dbReference>
<dbReference type="PROSITE" id="PS51186">
    <property type="entry name" value="GNAT"/>
    <property type="match status" value="1"/>
</dbReference>
<dbReference type="PANTHER" id="PTHR43877">
    <property type="entry name" value="AMINOALKYLPHOSPHONATE N-ACETYLTRANSFERASE-RELATED-RELATED"/>
    <property type="match status" value="1"/>
</dbReference>
<sequence>MSIADSVSIRRAGPADGNALKPLIEGGYRGSSARRGWTHEADIVENERIGAGELAAMLADPAIHFLIAEKNGQPVGCIAVTDKAEARAYFGLLCVDPPMQSGGLGSRLIREAEELARGLGARIMEISVIEDRQELIAMYERKGYRDTGRRDPFPAPQPRPLHFRLFEKRLHG</sequence>
<dbReference type="PANTHER" id="PTHR43877:SF2">
    <property type="entry name" value="AMINOALKYLPHOSPHONATE N-ACETYLTRANSFERASE-RELATED"/>
    <property type="match status" value="1"/>
</dbReference>
<proteinExistence type="predicted"/>
<keyword evidence="2" id="KW-0012">Acyltransferase</keyword>
<dbReference type="AlphaFoldDB" id="A0A1Z1F9Z6"/>
<dbReference type="EMBL" id="CP019602">
    <property type="protein sequence ID" value="ARU15574.1"/>
    <property type="molecule type" value="Genomic_DNA"/>
</dbReference>
<dbReference type="CDD" id="cd04301">
    <property type="entry name" value="NAT_SF"/>
    <property type="match status" value="1"/>
</dbReference>
<accession>A0A1Z1F9Z6</accession>
<organism evidence="4 5">
    <name type="scientific">Croceicoccus marinus</name>
    <dbReference type="NCBI Taxonomy" id="450378"/>
    <lineage>
        <taxon>Bacteria</taxon>
        <taxon>Pseudomonadati</taxon>
        <taxon>Pseudomonadota</taxon>
        <taxon>Alphaproteobacteria</taxon>
        <taxon>Sphingomonadales</taxon>
        <taxon>Erythrobacteraceae</taxon>
        <taxon>Croceicoccus</taxon>
    </lineage>
</organism>
<evidence type="ECO:0000256" key="1">
    <source>
        <dbReference type="ARBA" id="ARBA00022679"/>
    </source>
</evidence>
<dbReference type="GO" id="GO:0016747">
    <property type="term" value="F:acyltransferase activity, transferring groups other than amino-acyl groups"/>
    <property type="evidence" value="ECO:0007669"/>
    <property type="project" value="InterPro"/>
</dbReference>
<name>A0A1Z1F9Z6_9SPHN</name>
<dbReference type="KEGG" id="cman:A9D14_04500"/>
<dbReference type="InterPro" id="IPR050832">
    <property type="entry name" value="Bact_Acetyltransf"/>
</dbReference>
<dbReference type="STRING" id="450378.GCA_001661675_00902"/>
<gene>
    <name evidence="4" type="ORF">A9D14_04500</name>
</gene>
<evidence type="ECO:0000259" key="3">
    <source>
        <dbReference type="PROSITE" id="PS51186"/>
    </source>
</evidence>
<evidence type="ECO:0000313" key="5">
    <source>
        <dbReference type="Proteomes" id="UP000195807"/>
    </source>
</evidence>
<dbReference type="OrthoDB" id="119501at2"/>
<keyword evidence="5" id="KW-1185">Reference proteome</keyword>
<protein>
    <submittedName>
        <fullName evidence="4">N-acetyltransferase</fullName>
    </submittedName>
</protein>
<dbReference type="Pfam" id="PF00583">
    <property type="entry name" value="Acetyltransf_1"/>
    <property type="match status" value="1"/>
</dbReference>
<dbReference type="Proteomes" id="UP000195807">
    <property type="component" value="Chromosome"/>
</dbReference>